<evidence type="ECO:0000313" key="2">
    <source>
        <dbReference type="Proteomes" id="UP000063234"/>
    </source>
</evidence>
<reference evidence="2" key="1">
    <citation type="journal article" date="2018" name="Science">
        <title>A primordial and reversible TCA cycle in a facultatively chemolithoautotrophic thermophile.</title>
        <authorList>
            <person name="Nunoura T."/>
            <person name="Chikaraishi Y."/>
            <person name="Izaki R."/>
            <person name="Suwa T."/>
            <person name="Sato T."/>
            <person name="Harada T."/>
            <person name="Mori K."/>
            <person name="Kato Y."/>
            <person name="Miyazaki M."/>
            <person name="Shimamura S."/>
            <person name="Yanagawa K."/>
            <person name="Shuto A."/>
            <person name="Ohkouchi N."/>
            <person name="Fujita N."/>
            <person name="Takaki Y."/>
            <person name="Atomi H."/>
            <person name="Takai K."/>
        </authorList>
    </citation>
    <scope>NUCLEOTIDE SEQUENCE [LARGE SCALE GENOMIC DNA]</scope>
    <source>
        <strain evidence="2">DSM 17441 / JCM 13301 / NBRC 103674 / ABI70S6</strain>
    </source>
</reference>
<dbReference type="KEGG" id="ttk:TST_0120"/>
<proteinExistence type="inferred from homology"/>
<name>A0A0S3QRG7_THET7</name>
<dbReference type="Pfam" id="PF03673">
    <property type="entry name" value="UPF0128"/>
    <property type="match status" value="1"/>
</dbReference>
<dbReference type="PIRSF" id="PIRSF016179">
    <property type="entry name" value="UCP016179"/>
    <property type="match status" value="1"/>
</dbReference>
<dbReference type="OrthoDB" id="1550396at2"/>
<organism evidence="1 2">
    <name type="scientific">Thermosulfidibacter takaii (strain DSM 17441 / JCM 13301 / NBRC 103674 / ABI70S6)</name>
    <dbReference type="NCBI Taxonomy" id="1298851"/>
    <lineage>
        <taxon>Bacteria</taxon>
        <taxon>Pseudomonadati</taxon>
        <taxon>Thermosulfidibacterota</taxon>
        <taxon>Thermosulfidibacteria</taxon>
        <taxon>Thermosulfidibacterales</taxon>
        <taxon>Thermosulfidibacteraceae</taxon>
    </lineage>
</organism>
<dbReference type="STRING" id="1298851.TST_0120"/>
<dbReference type="HAMAP" id="MF_00264">
    <property type="entry name" value="UPF0128"/>
    <property type="match status" value="1"/>
</dbReference>
<accession>A0A0S3QRG7</accession>
<dbReference type="Proteomes" id="UP000063234">
    <property type="component" value="Chromosome"/>
</dbReference>
<dbReference type="AlphaFoldDB" id="A0A0S3QRG7"/>
<keyword evidence="2" id="KW-1185">Reference proteome</keyword>
<dbReference type="NCBIfam" id="TIGR00703">
    <property type="entry name" value="TIGR00703 family protein"/>
    <property type="match status" value="1"/>
</dbReference>
<gene>
    <name evidence="1" type="ORF">TST_0120</name>
</gene>
<dbReference type="RefSeq" id="WP_068548687.1">
    <property type="nucleotide sequence ID" value="NZ_AP013035.1"/>
</dbReference>
<sequence>MSVVELREIQALNTLVFETLGQPEKEREFKFKTLKRWGLDLILGKKNGSETYFVSEYGKRHKGDVYTEDGVEYEVSEILEELPSNKKLFAHIEMKDGRAYLVGQLREGDDNIEILRLPAASLLLAYFKKHRLHHLIEALRNVGTATELVKQRGQEGKPYPFEQLPNVARIFLREAKKVEKEAGFGRVALAYFGENKDGDARFRVSWLLPTIALFELDIAEKADKILAAFK</sequence>
<protein>
    <submittedName>
        <fullName evidence="1">Uncharacterized protein</fullName>
    </submittedName>
</protein>
<dbReference type="EMBL" id="AP013035">
    <property type="protein sequence ID" value="BAT70930.1"/>
    <property type="molecule type" value="Genomic_DNA"/>
</dbReference>
<dbReference type="InterPro" id="IPR005266">
    <property type="entry name" value="UPF0128"/>
</dbReference>
<evidence type="ECO:0000313" key="1">
    <source>
        <dbReference type="EMBL" id="BAT70930.1"/>
    </source>
</evidence>